<sequence>MTIEVEIGVMRLQAKLWGHPQKLGERQGCGERLTVKNEEHNQTLSEKPASSTEKTAFQDNGKHTDIEFKERTSLKNTFKITNAWESQSLDTGSGSGLQTDSVCESSKQGVITEDAEKPWPTGTPISEHFQSPLSLLVPPRPSTHIELMVKLALAELYEDEVKCKASKADRPKATVFKSPRTPPQRFCSGEHEYSGLHIVRPSTGKIVNELFKEAREHGAVPLNEATRASGDDKSKSFTGGGYRLGNSFCNRSEYIYGENQLQDVQVLLKLWSNGFSLDDGELRPYSDPTNAQFLESVKRGEIPVELQRLVHGGHVNLDMEDHQDQEYIRPRLRFKAFSGEGQKLGSLTPEIVSTPSSPEEEEKPLLNAVVLIDDSVPTTKIQVRLADGSRLIQRFNSTHRILDVRDFIVQSRPEFATLDFTLVTSFPNRELADENLTLQEADILNTVVLQQLK</sequence>
<dbReference type="GO" id="GO:0043130">
    <property type="term" value="F:ubiquitin binding"/>
    <property type="evidence" value="ECO:0007669"/>
    <property type="project" value="TreeGrafter"/>
</dbReference>
<evidence type="ECO:0000256" key="15">
    <source>
        <dbReference type="ARBA" id="ARBA00040562"/>
    </source>
</evidence>
<dbReference type="SUPFAM" id="SSF102848">
    <property type="entry name" value="NSFL1 (p97 ATPase) cofactor p47, SEP domain"/>
    <property type="match status" value="1"/>
</dbReference>
<accession>A0A9W3H3D4</accession>
<gene>
    <name evidence="23" type="primary">UBXN2B</name>
</gene>
<dbReference type="InterPro" id="IPR012989">
    <property type="entry name" value="SEP_domain"/>
</dbReference>
<protein>
    <recommendedName>
        <fullName evidence="15">UBX domain-containing protein 2B</fullName>
    </recommendedName>
    <alternativeName>
        <fullName evidence="17">NSFL1 cofactor p37</fullName>
    </alternativeName>
    <alternativeName>
        <fullName evidence="16">p97 cofactor p37</fullName>
    </alternativeName>
</protein>
<dbReference type="Pfam" id="PF00789">
    <property type="entry name" value="UBX"/>
    <property type="match status" value="1"/>
</dbReference>
<dbReference type="GO" id="GO:0005794">
    <property type="term" value="C:Golgi apparatus"/>
    <property type="evidence" value="ECO:0007669"/>
    <property type="project" value="UniProtKB-SubCell"/>
</dbReference>
<name>A0A9W3H3D4_CAMBA</name>
<dbReference type="GO" id="GO:0005813">
    <property type="term" value="C:centrosome"/>
    <property type="evidence" value="ECO:0007669"/>
    <property type="project" value="UniProtKB-SubCell"/>
</dbReference>
<evidence type="ECO:0000256" key="11">
    <source>
        <dbReference type="ARBA" id="ARBA00023204"/>
    </source>
</evidence>
<keyword evidence="7" id="KW-0963">Cytoplasm</keyword>
<dbReference type="Gene3D" id="3.10.20.90">
    <property type="entry name" value="Phosphatidylinositol 3-kinase Catalytic Subunit, Chain A, domain 1"/>
    <property type="match status" value="1"/>
</dbReference>
<dbReference type="GO" id="GO:0005783">
    <property type="term" value="C:endoplasmic reticulum"/>
    <property type="evidence" value="ECO:0007669"/>
    <property type="project" value="UniProtKB-SubCell"/>
</dbReference>
<dbReference type="GO" id="GO:0061025">
    <property type="term" value="P:membrane fusion"/>
    <property type="evidence" value="ECO:0007669"/>
    <property type="project" value="TreeGrafter"/>
</dbReference>
<comment type="subcellular location">
    <subcellularLocation>
        <location evidence="3">Cytoplasm</location>
        <location evidence="3">Cytoskeleton</location>
        <location evidence="3">Microtubule organizing center</location>
        <location evidence="3">Centrosome</location>
    </subcellularLocation>
    <subcellularLocation>
        <location evidence="4">Cytoplasm</location>
        <location evidence="4">Cytosol</location>
    </subcellularLocation>
    <subcellularLocation>
        <location evidence="2">Endoplasmic reticulum</location>
    </subcellularLocation>
    <subcellularLocation>
        <location evidence="5">Golgi apparatus</location>
    </subcellularLocation>
    <subcellularLocation>
        <location evidence="1">Nucleus</location>
    </subcellularLocation>
</comment>
<evidence type="ECO:0000256" key="8">
    <source>
        <dbReference type="ARBA" id="ARBA00022763"/>
    </source>
</evidence>
<dbReference type="AlphaFoldDB" id="A0A9W3H3D4"/>
<dbReference type="SMART" id="SM00553">
    <property type="entry name" value="SEP"/>
    <property type="match status" value="1"/>
</dbReference>
<evidence type="ECO:0000256" key="17">
    <source>
        <dbReference type="ARBA" id="ARBA00042371"/>
    </source>
</evidence>
<evidence type="ECO:0000256" key="2">
    <source>
        <dbReference type="ARBA" id="ARBA00004240"/>
    </source>
</evidence>
<dbReference type="KEGG" id="cbai:105081525"/>
<reference evidence="23" key="1">
    <citation type="submission" date="2025-08" db="UniProtKB">
        <authorList>
            <consortium name="RefSeq"/>
        </authorList>
    </citation>
    <scope>IDENTIFICATION</scope>
    <source>
        <tissue evidence="23">Blood</tissue>
    </source>
</reference>
<evidence type="ECO:0000259" key="22">
    <source>
        <dbReference type="PROSITE" id="PS51399"/>
    </source>
</evidence>
<keyword evidence="12" id="KW-0206">Cytoskeleton</keyword>
<dbReference type="InterPro" id="IPR018468">
    <property type="entry name" value="SFR1/Mei5"/>
</dbReference>
<comment type="subunit">
    <text evidence="19">Interacts with VCP. Does not bind ubiquitin.</text>
</comment>
<evidence type="ECO:0000256" key="10">
    <source>
        <dbReference type="ARBA" id="ARBA00023034"/>
    </source>
</evidence>
<dbReference type="Pfam" id="PF08059">
    <property type="entry name" value="SEP"/>
    <property type="match status" value="1"/>
</dbReference>
<evidence type="ECO:0000256" key="1">
    <source>
        <dbReference type="ARBA" id="ARBA00004123"/>
    </source>
</evidence>
<evidence type="ECO:0000256" key="7">
    <source>
        <dbReference type="ARBA" id="ARBA00022490"/>
    </source>
</evidence>
<keyword evidence="10" id="KW-0333">Golgi apparatus</keyword>
<dbReference type="GO" id="GO:0006281">
    <property type="term" value="P:DNA repair"/>
    <property type="evidence" value="ECO:0007669"/>
    <property type="project" value="UniProtKB-KW"/>
</dbReference>
<evidence type="ECO:0000256" key="14">
    <source>
        <dbReference type="ARBA" id="ARBA00038241"/>
    </source>
</evidence>
<keyword evidence="9" id="KW-0256">Endoplasmic reticulum</keyword>
<evidence type="ECO:0000256" key="13">
    <source>
        <dbReference type="ARBA" id="ARBA00023242"/>
    </source>
</evidence>
<feature type="region of interest" description="Disordered" evidence="20">
    <location>
        <begin position="38"/>
        <end position="64"/>
    </location>
</feature>
<feature type="compositionally biased region" description="Polar residues" evidence="20">
    <location>
        <begin position="42"/>
        <end position="58"/>
    </location>
</feature>
<evidence type="ECO:0000256" key="5">
    <source>
        <dbReference type="ARBA" id="ARBA00004555"/>
    </source>
</evidence>
<dbReference type="GO" id="GO:0031468">
    <property type="term" value="P:nuclear membrane reassembly"/>
    <property type="evidence" value="ECO:0007669"/>
    <property type="project" value="TreeGrafter"/>
</dbReference>
<evidence type="ECO:0000256" key="12">
    <source>
        <dbReference type="ARBA" id="ARBA00023212"/>
    </source>
</evidence>
<organism evidence="23">
    <name type="scientific">Camelus bactrianus</name>
    <name type="common">Bactrian camel</name>
    <dbReference type="NCBI Taxonomy" id="9837"/>
    <lineage>
        <taxon>Eukaryota</taxon>
        <taxon>Metazoa</taxon>
        <taxon>Chordata</taxon>
        <taxon>Craniata</taxon>
        <taxon>Vertebrata</taxon>
        <taxon>Euteleostomi</taxon>
        <taxon>Mammalia</taxon>
        <taxon>Eutheria</taxon>
        <taxon>Laurasiatheria</taxon>
        <taxon>Artiodactyla</taxon>
        <taxon>Tylopoda</taxon>
        <taxon>Camelidae</taxon>
        <taxon>Camelus</taxon>
    </lineage>
</organism>
<dbReference type="CTD" id="137886"/>
<keyword evidence="11" id="KW-0234">DNA repair</keyword>
<evidence type="ECO:0000256" key="16">
    <source>
        <dbReference type="ARBA" id="ARBA00041414"/>
    </source>
</evidence>
<keyword evidence="8" id="KW-0227">DNA damage</keyword>
<dbReference type="GO" id="GO:0005829">
    <property type="term" value="C:cytosol"/>
    <property type="evidence" value="ECO:0007669"/>
    <property type="project" value="UniProtKB-SubCell"/>
</dbReference>
<evidence type="ECO:0000256" key="18">
    <source>
        <dbReference type="ARBA" id="ARBA00059433"/>
    </source>
</evidence>
<evidence type="ECO:0000256" key="19">
    <source>
        <dbReference type="ARBA" id="ARBA00062403"/>
    </source>
</evidence>
<evidence type="ECO:0000313" key="23">
    <source>
        <dbReference type="RefSeq" id="XP_010969036.1"/>
    </source>
</evidence>
<dbReference type="InterPro" id="IPR001012">
    <property type="entry name" value="UBX_dom"/>
</dbReference>
<evidence type="ECO:0000256" key="3">
    <source>
        <dbReference type="ARBA" id="ARBA00004300"/>
    </source>
</evidence>
<dbReference type="GO" id="GO:0043161">
    <property type="term" value="P:proteasome-mediated ubiquitin-dependent protein catabolic process"/>
    <property type="evidence" value="ECO:0007669"/>
    <property type="project" value="TreeGrafter"/>
</dbReference>
<dbReference type="Gene3D" id="3.30.420.210">
    <property type="entry name" value="SEP domain"/>
    <property type="match status" value="1"/>
</dbReference>
<dbReference type="Pfam" id="PF10376">
    <property type="entry name" value="Mei5"/>
    <property type="match status" value="1"/>
</dbReference>
<dbReference type="SUPFAM" id="SSF54236">
    <property type="entry name" value="Ubiquitin-like"/>
    <property type="match status" value="1"/>
</dbReference>
<proteinExistence type="inferred from homology"/>
<evidence type="ECO:0000256" key="6">
    <source>
        <dbReference type="ARBA" id="ARBA00008729"/>
    </source>
</evidence>
<dbReference type="GO" id="GO:0005634">
    <property type="term" value="C:nucleus"/>
    <property type="evidence" value="ECO:0007669"/>
    <property type="project" value="UniProtKB-SubCell"/>
</dbReference>
<dbReference type="PANTHER" id="PTHR23333">
    <property type="entry name" value="UBX DOMAIN CONTAINING PROTEIN"/>
    <property type="match status" value="1"/>
</dbReference>
<dbReference type="InterPro" id="IPR036241">
    <property type="entry name" value="NSFL1C_SEP_dom_sf"/>
</dbReference>
<dbReference type="InterPro" id="IPR029071">
    <property type="entry name" value="Ubiquitin-like_domsf"/>
</dbReference>
<comment type="function">
    <text evidence="18">Adapter protein required for Golgi and endoplasmic reticulum biogenesis. Involved in Golgi and endoplasmic reticulum maintenance during interphase and in their reassembly at the end of mitosis. The complex formed with VCP has membrane fusion activity; membrane fusion activity requires USO1-GOLGA2 tethering and BET1L. VCPIP1 is also required, but not its deubiquitinating activity. Together with NSFL1C/p47, regulates the centrosomal levels of kinase AURKA/Aurora A during mitotic progression by promoting AURKA removal from centrosomes in prophase. Also, regulates spindle orientation during mitosis.</text>
</comment>
<feature type="domain" description="SEP" evidence="22">
    <location>
        <begin position="263"/>
        <end position="328"/>
    </location>
</feature>
<dbReference type="PANTHER" id="PTHR23333:SF14">
    <property type="entry name" value="UBX DOMAIN-CONTAINING PROTEIN 2B"/>
    <property type="match status" value="1"/>
</dbReference>
<dbReference type="GO" id="GO:0007030">
    <property type="term" value="P:Golgi organization"/>
    <property type="evidence" value="ECO:0007669"/>
    <property type="project" value="TreeGrafter"/>
</dbReference>
<dbReference type="RefSeq" id="XP_010969036.1">
    <property type="nucleotide sequence ID" value="XM_010970734.2"/>
</dbReference>
<dbReference type="FunFam" id="3.30.420.210:FF:000001">
    <property type="entry name" value="NSFL1 (P97) cofactor (P47)"/>
    <property type="match status" value="1"/>
</dbReference>
<evidence type="ECO:0000256" key="4">
    <source>
        <dbReference type="ARBA" id="ARBA00004514"/>
    </source>
</evidence>
<evidence type="ECO:0000256" key="20">
    <source>
        <dbReference type="SAM" id="MobiDB-lite"/>
    </source>
</evidence>
<dbReference type="OrthoDB" id="25887at2759"/>
<dbReference type="GO" id="GO:0000045">
    <property type="term" value="P:autophagosome assembly"/>
    <property type="evidence" value="ECO:0007669"/>
    <property type="project" value="TreeGrafter"/>
</dbReference>
<evidence type="ECO:0000256" key="9">
    <source>
        <dbReference type="ARBA" id="ARBA00022824"/>
    </source>
</evidence>
<evidence type="ECO:0000259" key="21">
    <source>
        <dbReference type="PROSITE" id="PS50033"/>
    </source>
</evidence>
<dbReference type="PROSITE" id="PS51399">
    <property type="entry name" value="SEP"/>
    <property type="match status" value="1"/>
</dbReference>
<dbReference type="PROSITE" id="PS50033">
    <property type="entry name" value="UBX"/>
    <property type="match status" value="1"/>
</dbReference>
<dbReference type="FunFam" id="3.10.20.90:FF:000135">
    <property type="entry name" value="UBX domain-containing protein 2B"/>
    <property type="match status" value="1"/>
</dbReference>
<comment type="similarity">
    <text evidence="14">Belongs to the NSFL1C family.</text>
</comment>
<feature type="domain" description="UBX" evidence="21">
    <location>
        <begin position="374"/>
        <end position="451"/>
    </location>
</feature>
<dbReference type="SMART" id="SM00166">
    <property type="entry name" value="UBX"/>
    <property type="match status" value="1"/>
</dbReference>
<comment type="similarity">
    <text evidence="6">Belongs to the SFR1/MEI5 family.</text>
</comment>
<keyword evidence="13" id="KW-0539">Nucleus</keyword>